<dbReference type="RefSeq" id="WP_011813591.1">
    <property type="nucleotide sequence ID" value="NC_008789.1"/>
</dbReference>
<dbReference type="InterPro" id="IPR002716">
    <property type="entry name" value="PIN_dom"/>
</dbReference>
<evidence type="ECO:0000256" key="1">
    <source>
        <dbReference type="ARBA" id="ARBA00001946"/>
    </source>
</evidence>
<reference evidence="11" key="1">
    <citation type="submission" date="2006-12" db="EMBL/GenBank/DDBJ databases">
        <title>Complete sequence of Halorhodospira halophila SL1.</title>
        <authorList>
            <consortium name="US DOE Joint Genome Institute"/>
            <person name="Copeland A."/>
            <person name="Lucas S."/>
            <person name="Lapidus A."/>
            <person name="Barry K."/>
            <person name="Detter J.C."/>
            <person name="Glavina del Rio T."/>
            <person name="Hammon N."/>
            <person name="Israni S."/>
            <person name="Dalin E."/>
            <person name="Tice H."/>
            <person name="Pitluck S."/>
            <person name="Saunders E."/>
            <person name="Brettin T."/>
            <person name="Bruce D."/>
            <person name="Han C."/>
            <person name="Tapia R."/>
            <person name="Schmutz J."/>
            <person name="Larimer F."/>
            <person name="Land M."/>
            <person name="Hauser L."/>
            <person name="Kyrpides N."/>
            <person name="Mikhailova N."/>
            <person name="Hoff W."/>
            <person name="Richardson P."/>
        </authorList>
    </citation>
    <scope>NUCLEOTIDE SEQUENCE [LARGE SCALE GENOMIC DNA]</scope>
    <source>
        <strain evidence="11">DSM 244 / SL1</strain>
    </source>
</reference>
<dbReference type="Pfam" id="PF01850">
    <property type="entry name" value="PIN"/>
    <property type="match status" value="1"/>
</dbReference>
<comment type="cofactor">
    <cofactor evidence="1">
        <name>Mg(2+)</name>
        <dbReference type="ChEBI" id="CHEBI:18420"/>
    </cofactor>
</comment>
<keyword evidence="2" id="KW-1277">Toxin-antitoxin system</keyword>
<dbReference type="Gene3D" id="3.40.50.1010">
    <property type="entry name" value="5'-nuclease"/>
    <property type="match status" value="1"/>
</dbReference>
<dbReference type="SUPFAM" id="SSF88723">
    <property type="entry name" value="PIN domain-like"/>
    <property type="match status" value="1"/>
</dbReference>
<organism evidence="10 11">
    <name type="scientific">Halorhodospira halophila (strain DSM 244 / SL1)</name>
    <name type="common">Ectothiorhodospira halophila (strain DSM 244 / SL1)</name>
    <dbReference type="NCBI Taxonomy" id="349124"/>
    <lineage>
        <taxon>Bacteria</taxon>
        <taxon>Pseudomonadati</taxon>
        <taxon>Pseudomonadota</taxon>
        <taxon>Gammaproteobacteria</taxon>
        <taxon>Chromatiales</taxon>
        <taxon>Ectothiorhodospiraceae</taxon>
        <taxon>Halorhodospira</taxon>
    </lineage>
</organism>
<dbReference type="STRING" id="349124.Hhal_0792"/>
<dbReference type="AlphaFoldDB" id="A1WV56"/>
<proteinExistence type="inferred from homology"/>
<dbReference type="GO" id="GO:0016787">
    <property type="term" value="F:hydrolase activity"/>
    <property type="evidence" value="ECO:0007669"/>
    <property type="project" value="UniProtKB-KW"/>
</dbReference>
<dbReference type="GO" id="GO:0046872">
    <property type="term" value="F:metal ion binding"/>
    <property type="evidence" value="ECO:0007669"/>
    <property type="project" value="UniProtKB-KW"/>
</dbReference>
<dbReference type="CDD" id="cd18731">
    <property type="entry name" value="PIN_NgFitB-like"/>
    <property type="match status" value="1"/>
</dbReference>
<evidence type="ECO:0000256" key="3">
    <source>
        <dbReference type="ARBA" id="ARBA00022722"/>
    </source>
</evidence>
<gene>
    <name evidence="10" type="ordered locus">Hhal_0792</name>
</gene>
<dbReference type="InterPro" id="IPR029060">
    <property type="entry name" value="PIN-like_dom_sf"/>
</dbReference>
<keyword evidence="4" id="KW-0479">Metal-binding</keyword>
<keyword evidence="6" id="KW-0460">Magnesium</keyword>
<dbReference type="Proteomes" id="UP000000647">
    <property type="component" value="Chromosome"/>
</dbReference>
<dbReference type="KEGG" id="hha:Hhal_0792"/>
<dbReference type="OrthoDB" id="9804823at2"/>
<evidence type="ECO:0000256" key="5">
    <source>
        <dbReference type="ARBA" id="ARBA00022801"/>
    </source>
</evidence>
<feature type="region of interest" description="Disordered" evidence="8">
    <location>
        <begin position="88"/>
        <end position="155"/>
    </location>
</feature>
<accession>A1WV56</accession>
<dbReference type="EMBL" id="CP000544">
    <property type="protein sequence ID" value="ABM61568.1"/>
    <property type="molecule type" value="Genomic_DNA"/>
</dbReference>
<protein>
    <submittedName>
        <fullName evidence="10">Nucleic acid-binding protein contains PIN domain-like protein</fullName>
    </submittedName>
</protein>
<evidence type="ECO:0000256" key="2">
    <source>
        <dbReference type="ARBA" id="ARBA00022649"/>
    </source>
</evidence>
<evidence type="ECO:0000259" key="9">
    <source>
        <dbReference type="Pfam" id="PF01850"/>
    </source>
</evidence>
<evidence type="ECO:0000256" key="6">
    <source>
        <dbReference type="ARBA" id="ARBA00022842"/>
    </source>
</evidence>
<sequence length="155" mass="17204">MTIVLDTNVVSEVMRPHPESAVIEWLNSTDGKSLYVSTITIAEIEYGLHAMPEGQRREDLRARFETFIHTAFAQRVLGFDEPSARHYGRIMAARRQEGRPLSAPDGHRRPQRAGAGLDINSDSGAARSRARRPRLCTPSGTPHRSGETSSRQGRA</sequence>
<dbReference type="InterPro" id="IPR050556">
    <property type="entry name" value="Type_II_TA_system_RNase"/>
</dbReference>
<name>A1WV56_HALHL</name>
<evidence type="ECO:0000256" key="8">
    <source>
        <dbReference type="SAM" id="MobiDB-lite"/>
    </source>
</evidence>
<dbReference type="PANTHER" id="PTHR33653:SF1">
    <property type="entry name" value="RIBONUCLEASE VAPC2"/>
    <property type="match status" value="1"/>
</dbReference>
<dbReference type="HOGENOM" id="CLU_1693051_0_0_6"/>
<evidence type="ECO:0000313" key="10">
    <source>
        <dbReference type="EMBL" id="ABM61568.1"/>
    </source>
</evidence>
<dbReference type="PANTHER" id="PTHR33653">
    <property type="entry name" value="RIBONUCLEASE VAPC2"/>
    <property type="match status" value="1"/>
</dbReference>
<reference evidence="10 11" key="2">
    <citation type="journal article" date="2013" name="Stand. Genomic Sci.">
        <title>Complete genome sequence of Halorhodospira halophila SL1.</title>
        <authorList>
            <person name="Challacombe J.F."/>
            <person name="Majid S."/>
            <person name="Deole R."/>
            <person name="Brettin T.S."/>
            <person name="Bruce D."/>
            <person name="Delano S.F."/>
            <person name="Detter J.C."/>
            <person name="Gleasner C.D."/>
            <person name="Han C.S."/>
            <person name="Misra M."/>
            <person name="Reitenga K.G."/>
            <person name="Mikhailova N."/>
            <person name="Woyke T."/>
            <person name="Pitluck S."/>
            <person name="Nolan M."/>
            <person name="Land M.L."/>
            <person name="Saunders E."/>
            <person name="Tapia R."/>
            <person name="Lapidus A."/>
            <person name="Ivanova N."/>
            <person name="Hoff W.D."/>
        </authorList>
    </citation>
    <scope>NUCLEOTIDE SEQUENCE [LARGE SCALE GENOMIC DNA]</scope>
    <source>
        <strain evidence="11">DSM 244 / SL1</strain>
    </source>
</reference>
<keyword evidence="11" id="KW-1185">Reference proteome</keyword>
<feature type="compositionally biased region" description="Polar residues" evidence="8">
    <location>
        <begin position="138"/>
        <end position="155"/>
    </location>
</feature>
<feature type="domain" description="PIN" evidence="9">
    <location>
        <begin position="3"/>
        <end position="103"/>
    </location>
</feature>
<evidence type="ECO:0000256" key="4">
    <source>
        <dbReference type="ARBA" id="ARBA00022723"/>
    </source>
</evidence>
<keyword evidence="3" id="KW-0540">Nuclease</keyword>
<dbReference type="eggNOG" id="COG1487">
    <property type="taxonomic scope" value="Bacteria"/>
</dbReference>
<evidence type="ECO:0000256" key="7">
    <source>
        <dbReference type="ARBA" id="ARBA00038093"/>
    </source>
</evidence>
<evidence type="ECO:0000313" key="11">
    <source>
        <dbReference type="Proteomes" id="UP000000647"/>
    </source>
</evidence>
<keyword evidence="5" id="KW-0378">Hydrolase</keyword>
<comment type="similarity">
    <text evidence="7">Belongs to the PINc/VapC protein family.</text>
</comment>
<dbReference type="GO" id="GO:0004518">
    <property type="term" value="F:nuclease activity"/>
    <property type="evidence" value="ECO:0007669"/>
    <property type="project" value="UniProtKB-KW"/>
</dbReference>